<dbReference type="Proteomes" id="UP000324832">
    <property type="component" value="Unassembled WGS sequence"/>
</dbReference>
<organism evidence="2 3">
    <name type="scientific">Leptidea sinapis</name>
    <dbReference type="NCBI Taxonomy" id="189913"/>
    <lineage>
        <taxon>Eukaryota</taxon>
        <taxon>Metazoa</taxon>
        <taxon>Ecdysozoa</taxon>
        <taxon>Arthropoda</taxon>
        <taxon>Hexapoda</taxon>
        <taxon>Insecta</taxon>
        <taxon>Pterygota</taxon>
        <taxon>Neoptera</taxon>
        <taxon>Endopterygota</taxon>
        <taxon>Lepidoptera</taxon>
        <taxon>Glossata</taxon>
        <taxon>Ditrysia</taxon>
        <taxon>Papilionoidea</taxon>
        <taxon>Pieridae</taxon>
        <taxon>Dismorphiinae</taxon>
        <taxon>Leptidea</taxon>
    </lineage>
</organism>
<name>A0A5E4Q3K9_9NEOP</name>
<accession>A0A5E4Q3K9</accession>
<gene>
    <name evidence="2" type="ORF">LSINAPIS_LOCUS4640</name>
</gene>
<reference evidence="2 3" key="1">
    <citation type="submission" date="2017-07" db="EMBL/GenBank/DDBJ databases">
        <authorList>
            <person name="Talla V."/>
            <person name="Backstrom N."/>
        </authorList>
    </citation>
    <scope>NUCLEOTIDE SEQUENCE [LARGE SCALE GENOMIC DNA]</scope>
</reference>
<evidence type="ECO:0000259" key="1">
    <source>
        <dbReference type="Pfam" id="PF15072"/>
    </source>
</evidence>
<evidence type="ECO:0000313" key="3">
    <source>
        <dbReference type="Proteomes" id="UP000324832"/>
    </source>
</evidence>
<evidence type="ECO:0000313" key="2">
    <source>
        <dbReference type="EMBL" id="VVC92130.1"/>
    </source>
</evidence>
<feature type="domain" description="Homologous recombination OB-fold protein OB-fold" evidence="1">
    <location>
        <begin position="168"/>
        <end position="252"/>
    </location>
</feature>
<dbReference type="AlphaFoldDB" id="A0A5E4Q3K9"/>
<dbReference type="InterPro" id="IPR058570">
    <property type="entry name" value="HROB_OB"/>
</dbReference>
<sequence length="312" mass="35238">MFESDDYDQVLSQLEIPELNPISKHISLVPNKSASINNLSIIENFELPVTICRNNDNSVQKSDVLDCKKIPSPKYMKRKMLNTHFNQKNKRKFPGPAGLLEGTCDDTICEMEILSQDINTSQVSNYQTGVFETPLWVRLLEDIHKLSNIDTIKSIKQQALEGNLRMRKAEVVCGLVESIDRSAVDPLITLRDTTGQIKCTLHRDAWTSFSAYILSEYCAFVLYKPTVLTTGSAVKKHYLNITIRNILHIYSSMVLNDADQDFPNGFVKQINKDMTIISSQEPTSGFYISPNNEEIGADLLEGLEGAFTEEMF</sequence>
<protein>
    <recommendedName>
        <fullName evidence="1">Homologous recombination OB-fold protein OB-fold domain-containing protein</fullName>
    </recommendedName>
</protein>
<dbReference type="GO" id="GO:0000725">
    <property type="term" value="P:recombinational repair"/>
    <property type="evidence" value="ECO:0007669"/>
    <property type="project" value="InterPro"/>
</dbReference>
<dbReference type="Pfam" id="PF15072">
    <property type="entry name" value="HROB"/>
    <property type="match status" value="1"/>
</dbReference>
<keyword evidence="3" id="KW-1185">Reference proteome</keyword>
<dbReference type="PANTHER" id="PTHR14523:SF1">
    <property type="entry name" value="HOMOLOGOUS RECOMBINATION OB-FOLD PROTEIN"/>
    <property type="match status" value="1"/>
</dbReference>
<proteinExistence type="predicted"/>
<dbReference type="PANTHER" id="PTHR14523">
    <property type="entry name" value="UNCHARACTERIZED PROTEIN C17ORF53 HOMOLOG"/>
    <property type="match status" value="1"/>
</dbReference>
<dbReference type="EMBL" id="FZQP02001226">
    <property type="protein sequence ID" value="VVC92130.1"/>
    <property type="molecule type" value="Genomic_DNA"/>
</dbReference>
<dbReference type="InterPro" id="IPR028045">
    <property type="entry name" value="HROB"/>
</dbReference>